<name>A0ABS5ALT0_9PSEU</name>
<dbReference type="InterPro" id="IPR028098">
    <property type="entry name" value="Glyco_trans_4-like_N"/>
</dbReference>
<dbReference type="Gene3D" id="3.40.50.2000">
    <property type="entry name" value="Glycogen Phosphorylase B"/>
    <property type="match status" value="2"/>
</dbReference>
<dbReference type="PANTHER" id="PTHR12526">
    <property type="entry name" value="GLYCOSYLTRANSFERASE"/>
    <property type="match status" value="1"/>
</dbReference>
<reference evidence="5 6" key="1">
    <citation type="submission" date="2021-03" db="EMBL/GenBank/DDBJ databases">
        <title>Sequencing the genomes of 1000 actinobacteria strains.</title>
        <authorList>
            <person name="Klenk H.-P."/>
        </authorList>
    </citation>
    <scope>NUCLEOTIDE SEQUENCE [LARGE SCALE GENOMIC DNA]</scope>
    <source>
        <strain evidence="5 6">DSM 44580</strain>
    </source>
</reference>
<gene>
    <name evidence="5" type="ORF">JOF53_006229</name>
</gene>
<evidence type="ECO:0000259" key="4">
    <source>
        <dbReference type="Pfam" id="PF13439"/>
    </source>
</evidence>
<dbReference type="RefSeq" id="WP_086788335.1">
    <property type="nucleotide sequence ID" value="NZ_JAGIOO010000001.1"/>
</dbReference>
<evidence type="ECO:0000256" key="2">
    <source>
        <dbReference type="ARBA" id="ARBA00022679"/>
    </source>
</evidence>
<dbReference type="InterPro" id="IPR001296">
    <property type="entry name" value="Glyco_trans_1"/>
</dbReference>
<keyword evidence="2" id="KW-0808">Transferase</keyword>
<dbReference type="SUPFAM" id="SSF53756">
    <property type="entry name" value="UDP-Glycosyltransferase/glycogen phosphorylase"/>
    <property type="match status" value="1"/>
</dbReference>
<dbReference type="PANTHER" id="PTHR12526:SF635">
    <property type="entry name" value="GLYCOSYL TRANSFERASE GROUP 1"/>
    <property type="match status" value="1"/>
</dbReference>
<comment type="caution">
    <text evidence="5">The sequence shown here is derived from an EMBL/GenBank/DDBJ whole genome shotgun (WGS) entry which is preliminary data.</text>
</comment>
<proteinExistence type="predicted"/>
<evidence type="ECO:0000256" key="1">
    <source>
        <dbReference type="ARBA" id="ARBA00022676"/>
    </source>
</evidence>
<dbReference type="EMBL" id="JAGIOO010000001">
    <property type="protein sequence ID" value="MBP2477357.1"/>
    <property type="molecule type" value="Genomic_DNA"/>
</dbReference>
<accession>A0ABS5ALT0</accession>
<keyword evidence="6" id="KW-1185">Reference proteome</keyword>
<protein>
    <submittedName>
        <fullName evidence="5">Glycosyltransferase involved in cell wall biosynthesis</fullName>
    </submittedName>
</protein>
<organism evidence="5 6">
    <name type="scientific">Crossiella equi</name>
    <dbReference type="NCBI Taxonomy" id="130796"/>
    <lineage>
        <taxon>Bacteria</taxon>
        <taxon>Bacillati</taxon>
        <taxon>Actinomycetota</taxon>
        <taxon>Actinomycetes</taxon>
        <taxon>Pseudonocardiales</taxon>
        <taxon>Pseudonocardiaceae</taxon>
        <taxon>Crossiella</taxon>
    </lineage>
</organism>
<dbReference type="Pfam" id="PF13439">
    <property type="entry name" value="Glyco_transf_4"/>
    <property type="match status" value="1"/>
</dbReference>
<dbReference type="Proteomes" id="UP001519363">
    <property type="component" value="Unassembled WGS sequence"/>
</dbReference>
<dbReference type="Pfam" id="PF00534">
    <property type="entry name" value="Glycos_transf_1"/>
    <property type="match status" value="1"/>
</dbReference>
<keyword evidence="1" id="KW-0328">Glycosyltransferase</keyword>
<feature type="domain" description="Glycosyltransferase subfamily 4-like N-terminal" evidence="4">
    <location>
        <begin position="17"/>
        <end position="146"/>
    </location>
</feature>
<evidence type="ECO:0000259" key="3">
    <source>
        <dbReference type="Pfam" id="PF00534"/>
    </source>
</evidence>
<evidence type="ECO:0000313" key="5">
    <source>
        <dbReference type="EMBL" id="MBP2477357.1"/>
    </source>
</evidence>
<evidence type="ECO:0000313" key="6">
    <source>
        <dbReference type="Proteomes" id="UP001519363"/>
    </source>
</evidence>
<feature type="domain" description="Glycosyl transferase family 1" evidence="3">
    <location>
        <begin position="158"/>
        <end position="317"/>
    </location>
</feature>
<sequence length="352" mass="37796">MRIAMITDPAMSDQEPQVTRLAAGLTSAGHQVAVYTRSDRESLPMAEFSSFLAGRFRSQHPDLVHAHSWTAGLAALLASRDRRLPLVQTYHGLGTRGGDRNTVERLLAREASLVLAGDSEEQDRLVRMGVPRTRVSVVPRGIDRERFRPEGDRAPRQDGHRLLWLGSLTPGHGLERVVEVLPAVPDAELLIGAPYQRSTVDESERRALCALAERLGVRGRVRVLGSVAGPRLAPLLRSADALLCLPREEPHGALPLAAMACGTAVVASPDGELGDTVVPGVTGLHVPADDPKGLAKALRAFLADPAMVESCGAAGRDRVDACYSWDRVIADTDRLYLKVLADNLVPAPRGGS</sequence>